<dbReference type="PANTHER" id="PTHR43031:SF17">
    <property type="entry name" value="SULFURTRANSFERASE YTWF-RELATED"/>
    <property type="match status" value="1"/>
</dbReference>
<keyword evidence="3" id="KW-1185">Reference proteome</keyword>
<dbReference type="InterPro" id="IPR050229">
    <property type="entry name" value="GlpE_sulfurtransferase"/>
</dbReference>
<evidence type="ECO:0000313" key="2">
    <source>
        <dbReference type="EMBL" id="MDQ0116676.1"/>
    </source>
</evidence>
<name>A0ABT9UAK7_PAEHA</name>
<proteinExistence type="predicted"/>
<reference evidence="2 3" key="1">
    <citation type="submission" date="2023-07" db="EMBL/GenBank/DDBJ databases">
        <title>Sorghum-associated microbial communities from plants grown in Nebraska, USA.</title>
        <authorList>
            <person name="Schachtman D."/>
        </authorList>
    </citation>
    <scope>NUCLEOTIDE SEQUENCE [LARGE SCALE GENOMIC DNA]</scope>
    <source>
        <strain evidence="2 3">CC482</strain>
    </source>
</reference>
<protein>
    <submittedName>
        <fullName evidence="2">Rhodanese-related sulfurtransferase</fullName>
    </submittedName>
</protein>
<dbReference type="RefSeq" id="WP_307210322.1">
    <property type="nucleotide sequence ID" value="NZ_JAUSST010000002.1"/>
</dbReference>
<feature type="domain" description="Rhodanese" evidence="1">
    <location>
        <begin position="16"/>
        <end position="101"/>
    </location>
</feature>
<evidence type="ECO:0000313" key="3">
    <source>
        <dbReference type="Proteomes" id="UP001229346"/>
    </source>
</evidence>
<sequence>MVQELTTQELEQKLKNGEPLNLVDVREVDEWQAGHIKEARNIPLSEIVQRVDEFPQEEMEIVIICRSGGRSGKACDYLGALGHTVINVSGGMLAWEGEVVTGD</sequence>
<dbReference type="Pfam" id="PF00581">
    <property type="entry name" value="Rhodanese"/>
    <property type="match status" value="1"/>
</dbReference>
<gene>
    <name evidence="2" type="ORF">J2T15_006158</name>
</gene>
<organism evidence="2 3">
    <name type="scientific">Paenibacillus harenae</name>
    <dbReference type="NCBI Taxonomy" id="306543"/>
    <lineage>
        <taxon>Bacteria</taxon>
        <taxon>Bacillati</taxon>
        <taxon>Bacillota</taxon>
        <taxon>Bacilli</taxon>
        <taxon>Bacillales</taxon>
        <taxon>Paenibacillaceae</taxon>
        <taxon>Paenibacillus</taxon>
    </lineage>
</organism>
<dbReference type="InterPro" id="IPR001763">
    <property type="entry name" value="Rhodanese-like_dom"/>
</dbReference>
<dbReference type="InterPro" id="IPR036873">
    <property type="entry name" value="Rhodanese-like_dom_sf"/>
</dbReference>
<dbReference type="PROSITE" id="PS50206">
    <property type="entry name" value="RHODANESE_3"/>
    <property type="match status" value="1"/>
</dbReference>
<dbReference type="Proteomes" id="UP001229346">
    <property type="component" value="Unassembled WGS sequence"/>
</dbReference>
<comment type="caution">
    <text evidence="2">The sequence shown here is derived from an EMBL/GenBank/DDBJ whole genome shotgun (WGS) entry which is preliminary data.</text>
</comment>
<dbReference type="SMART" id="SM00450">
    <property type="entry name" value="RHOD"/>
    <property type="match status" value="1"/>
</dbReference>
<dbReference type="SUPFAM" id="SSF52821">
    <property type="entry name" value="Rhodanese/Cell cycle control phosphatase"/>
    <property type="match status" value="1"/>
</dbReference>
<accession>A0ABT9UAK7</accession>
<dbReference type="EMBL" id="JAUSSU010000023">
    <property type="protein sequence ID" value="MDQ0116676.1"/>
    <property type="molecule type" value="Genomic_DNA"/>
</dbReference>
<dbReference type="CDD" id="cd00158">
    <property type="entry name" value="RHOD"/>
    <property type="match status" value="1"/>
</dbReference>
<dbReference type="Gene3D" id="3.40.250.10">
    <property type="entry name" value="Rhodanese-like domain"/>
    <property type="match status" value="1"/>
</dbReference>
<evidence type="ECO:0000259" key="1">
    <source>
        <dbReference type="PROSITE" id="PS50206"/>
    </source>
</evidence>
<dbReference type="PANTHER" id="PTHR43031">
    <property type="entry name" value="FAD-DEPENDENT OXIDOREDUCTASE"/>
    <property type="match status" value="1"/>
</dbReference>